<dbReference type="AlphaFoldDB" id="A0AAV4HDW1"/>
<accession>A0AAV4HDW1</accession>
<dbReference type="EMBL" id="BMAT01008936">
    <property type="protein sequence ID" value="GFR95650.1"/>
    <property type="molecule type" value="Genomic_DNA"/>
</dbReference>
<organism evidence="1 2">
    <name type="scientific">Elysia marginata</name>
    <dbReference type="NCBI Taxonomy" id="1093978"/>
    <lineage>
        <taxon>Eukaryota</taxon>
        <taxon>Metazoa</taxon>
        <taxon>Spiralia</taxon>
        <taxon>Lophotrochozoa</taxon>
        <taxon>Mollusca</taxon>
        <taxon>Gastropoda</taxon>
        <taxon>Heterobranchia</taxon>
        <taxon>Euthyneura</taxon>
        <taxon>Panpulmonata</taxon>
        <taxon>Sacoglossa</taxon>
        <taxon>Placobranchoidea</taxon>
        <taxon>Plakobranchidae</taxon>
        <taxon>Elysia</taxon>
    </lineage>
</organism>
<proteinExistence type="predicted"/>
<comment type="caution">
    <text evidence="1">The sequence shown here is derived from an EMBL/GenBank/DDBJ whole genome shotgun (WGS) entry which is preliminary data.</text>
</comment>
<gene>
    <name evidence="1" type="ORF">ElyMa_004434100</name>
</gene>
<evidence type="ECO:0000313" key="2">
    <source>
        <dbReference type="Proteomes" id="UP000762676"/>
    </source>
</evidence>
<protein>
    <submittedName>
        <fullName evidence="1">Uncharacterized protein</fullName>
    </submittedName>
</protein>
<reference evidence="1 2" key="1">
    <citation type="journal article" date="2021" name="Elife">
        <title>Chloroplast acquisition without the gene transfer in kleptoplastic sea slugs, Plakobranchus ocellatus.</title>
        <authorList>
            <person name="Maeda T."/>
            <person name="Takahashi S."/>
            <person name="Yoshida T."/>
            <person name="Shimamura S."/>
            <person name="Takaki Y."/>
            <person name="Nagai Y."/>
            <person name="Toyoda A."/>
            <person name="Suzuki Y."/>
            <person name="Arimoto A."/>
            <person name="Ishii H."/>
            <person name="Satoh N."/>
            <person name="Nishiyama T."/>
            <person name="Hasebe M."/>
            <person name="Maruyama T."/>
            <person name="Minagawa J."/>
            <person name="Obokata J."/>
            <person name="Shigenobu S."/>
        </authorList>
    </citation>
    <scope>NUCLEOTIDE SEQUENCE [LARGE SCALE GENOMIC DNA]</scope>
</reference>
<name>A0AAV4HDW1_9GAST</name>
<sequence length="71" mass="7729">MQTRSFTACSQPTLVSFISVRHPFIILTHRLASTSLGAAPSRVCPDLVSGPPSLISLVVRRRESRAKPNRG</sequence>
<dbReference type="Proteomes" id="UP000762676">
    <property type="component" value="Unassembled WGS sequence"/>
</dbReference>
<keyword evidence="2" id="KW-1185">Reference proteome</keyword>
<evidence type="ECO:0000313" key="1">
    <source>
        <dbReference type="EMBL" id="GFR95650.1"/>
    </source>
</evidence>